<dbReference type="Proteomes" id="UP001153292">
    <property type="component" value="Chromosome 10"/>
</dbReference>
<evidence type="ECO:0000259" key="1">
    <source>
        <dbReference type="Pfam" id="PF25273"/>
    </source>
</evidence>
<dbReference type="EMBL" id="OU963903">
    <property type="protein sequence ID" value="CAH0397934.1"/>
    <property type="molecule type" value="Genomic_DNA"/>
</dbReference>
<name>A0ABN8AX35_CHISP</name>
<organism evidence="2 3">
    <name type="scientific">Chilo suppressalis</name>
    <name type="common">Asiatic rice borer moth</name>
    <dbReference type="NCBI Taxonomy" id="168631"/>
    <lineage>
        <taxon>Eukaryota</taxon>
        <taxon>Metazoa</taxon>
        <taxon>Ecdysozoa</taxon>
        <taxon>Arthropoda</taxon>
        <taxon>Hexapoda</taxon>
        <taxon>Insecta</taxon>
        <taxon>Pterygota</taxon>
        <taxon>Neoptera</taxon>
        <taxon>Endopterygota</taxon>
        <taxon>Lepidoptera</taxon>
        <taxon>Glossata</taxon>
        <taxon>Ditrysia</taxon>
        <taxon>Pyraloidea</taxon>
        <taxon>Crambidae</taxon>
        <taxon>Crambinae</taxon>
        <taxon>Chilo</taxon>
    </lineage>
</organism>
<proteinExistence type="predicted"/>
<gene>
    <name evidence="2" type="ORF">CHILSU_LOCUS1034</name>
</gene>
<protein>
    <recommendedName>
        <fullName evidence="1">DUF7869 domain-containing protein</fullName>
    </recommendedName>
</protein>
<reference evidence="2" key="1">
    <citation type="submission" date="2021-12" db="EMBL/GenBank/DDBJ databases">
        <authorList>
            <person name="King R."/>
        </authorList>
    </citation>
    <scope>NUCLEOTIDE SEQUENCE</scope>
</reference>
<dbReference type="PANTHER" id="PTHR10773:SF19">
    <property type="match status" value="1"/>
</dbReference>
<dbReference type="Pfam" id="PF25273">
    <property type="entry name" value="DUF7869"/>
    <property type="match status" value="1"/>
</dbReference>
<feature type="domain" description="DUF7869" evidence="1">
    <location>
        <begin position="343"/>
        <end position="495"/>
    </location>
</feature>
<evidence type="ECO:0000313" key="3">
    <source>
        <dbReference type="Proteomes" id="UP001153292"/>
    </source>
</evidence>
<keyword evidence="3" id="KW-1185">Reference proteome</keyword>
<accession>A0ABN8AX35</accession>
<dbReference type="InterPro" id="IPR057191">
    <property type="entry name" value="DUF7869"/>
</dbReference>
<evidence type="ECO:0000313" key="2">
    <source>
        <dbReference type="EMBL" id="CAH0397934.1"/>
    </source>
</evidence>
<sequence length="611" mass="71888">MEVNITPAQGNNARKRVRNEYNWKRNVQKRNRYSAKKLPDLNNLGKCRHKTKDYKCNDINHQDVRKFHQSFYSKPEKIYQDNFILKFIRIHYPLERKRKKGTRAPSETYTNFYIRTYVKPYRMKKICQRVFLQILGIGIHRVRNIAKKFLTAGQLPIESRGGDRISHKNTHKAQAVMQFIESFKCVESHYCRSSTSTRKYVLSELNIKKMWKMYQVKHSDEFKVRQCFFRNIFVKKYNIGFKTPRVDVCSKCLEFSVKIKSQQNPALKQMLITEQRIHKLKANSFYYYLKQKEDKTLTMSFDCQKNQVLPKIPDQSAYYSRQLYNYNFTIVVGTSTQNFLKENVHIYTWTENTHCKSSNEIASAVFDLLKKIDLAGKKKVRMLADGCTSQNKNSILLAMIAFWLTNHAPRHIKTVELIFPVPGHSFMPADRIFGLIEKEIKSKEQVILPREYISIYENYGQITKLGVECEVKNWKEYCSNIMKPTNQYHFKFAECKRFYITRVKNREGRFLLRGEVNYKTDLGVAKSVMKRNTTTSSVGVRVVEPFNVSVSKLKLDDVDSLLVKHYGCHWKTEFASELSFYKNAIENVPTFDGELTNDEPCEFLPEQGVSI</sequence>
<dbReference type="PANTHER" id="PTHR10773">
    <property type="entry name" value="DNA-DIRECTED RNA POLYMERASES I, II, AND III SUBUNIT RPABC2"/>
    <property type="match status" value="1"/>
</dbReference>